<sequence length="188" mass="20695">MADTMCAGGKGKTSSLHALTITIAAPAFRPYHTGKQDNSRLPLKPSKPATTAAAPRGWRYTEHQHSRLEGPSLLPSEKPQHTTRPLTSIQLALRQHRNRHTRAAVTKPSTMAVPDEQKRQAQQATAETQEIPASNPMHNMEGLCPDACSDEHSLPATQKQSRYRVVAGLPLSVRSWDHHDGSPLHWAD</sequence>
<evidence type="ECO:0000313" key="2">
    <source>
        <dbReference type="EMBL" id="CAH2312513.1"/>
    </source>
</evidence>
<feature type="compositionally biased region" description="Low complexity" evidence="1">
    <location>
        <begin position="120"/>
        <end position="130"/>
    </location>
</feature>
<protein>
    <submittedName>
        <fullName evidence="2">Uncharacterized protein</fullName>
    </submittedName>
</protein>
<keyword evidence="3" id="KW-1185">Reference proteome</keyword>
<dbReference type="EMBL" id="OW240919">
    <property type="protein sequence ID" value="CAH2312513.1"/>
    <property type="molecule type" value="Genomic_DNA"/>
</dbReference>
<organism evidence="2 3">
    <name type="scientific">Pelobates cultripes</name>
    <name type="common">Western spadefoot toad</name>
    <dbReference type="NCBI Taxonomy" id="61616"/>
    <lineage>
        <taxon>Eukaryota</taxon>
        <taxon>Metazoa</taxon>
        <taxon>Chordata</taxon>
        <taxon>Craniata</taxon>
        <taxon>Vertebrata</taxon>
        <taxon>Euteleostomi</taxon>
        <taxon>Amphibia</taxon>
        <taxon>Batrachia</taxon>
        <taxon>Anura</taxon>
        <taxon>Pelobatoidea</taxon>
        <taxon>Pelobatidae</taxon>
        <taxon>Pelobates</taxon>
    </lineage>
</organism>
<dbReference type="AlphaFoldDB" id="A0AAD1WGW2"/>
<evidence type="ECO:0000256" key="1">
    <source>
        <dbReference type="SAM" id="MobiDB-lite"/>
    </source>
</evidence>
<accession>A0AAD1WGW2</accession>
<evidence type="ECO:0000313" key="3">
    <source>
        <dbReference type="Proteomes" id="UP001295444"/>
    </source>
</evidence>
<feature type="compositionally biased region" description="Basic and acidic residues" evidence="1">
    <location>
        <begin position="59"/>
        <end position="68"/>
    </location>
</feature>
<name>A0AAD1WGW2_PELCU</name>
<reference evidence="2" key="1">
    <citation type="submission" date="2022-03" db="EMBL/GenBank/DDBJ databases">
        <authorList>
            <person name="Alioto T."/>
            <person name="Alioto T."/>
            <person name="Gomez Garrido J."/>
        </authorList>
    </citation>
    <scope>NUCLEOTIDE SEQUENCE</scope>
</reference>
<feature type="region of interest" description="Disordered" evidence="1">
    <location>
        <begin position="31"/>
        <end position="81"/>
    </location>
</feature>
<gene>
    <name evidence="2" type="ORF">PECUL_23A031355</name>
</gene>
<dbReference type="Proteomes" id="UP001295444">
    <property type="component" value="Chromosome 08"/>
</dbReference>
<feature type="region of interest" description="Disordered" evidence="1">
    <location>
        <begin position="99"/>
        <end position="146"/>
    </location>
</feature>
<proteinExistence type="predicted"/>